<dbReference type="RefSeq" id="XP_005770916.1">
    <property type="nucleotide sequence ID" value="XM_005770859.1"/>
</dbReference>
<reference evidence="1" key="2">
    <citation type="submission" date="2024-10" db="UniProtKB">
        <authorList>
            <consortium name="EnsemblProtists"/>
        </authorList>
    </citation>
    <scope>IDENTIFICATION</scope>
</reference>
<sequence length="153" mass="17111">MRPSRGAKPKITRPRVYARLRPMHGRDAGKPELFQIDETSLSYVKEEGGDPCRYVFDQVFGMDAQQEQVYEAIGATAIEQMRQGFNSTPSRHYGMTARRVMWKRGSREDRRGEAAGRASRAAVGAFFGLRFSSGISLLETPAIQSYDIATCNA</sequence>
<dbReference type="Gene3D" id="3.40.850.10">
    <property type="entry name" value="Kinesin motor domain"/>
    <property type="match status" value="1"/>
</dbReference>
<dbReference type="Proteomes" id="UP000013827">
    <property type="component" value="Unassembled WGS sequence"/>
</dbReference>
<dbReference type="SUPFAM" id="SSF52540">
    <property type="entry name" value="P-loop containing nucleoside triphosphate hydrolases"/>
    <property type="match status" value="1"/>
</dbReference>
<evidence type="ECO:0008006" key="3">
    <source>
        <dbReference type="Google" id="ProtNLM"/>
    </source>
</evidence>
<dbReference type="InterPro" id="IPR027417">
    <property type="entry name" value="P-loop_NTPase"/>
</dbReference>
<name>A0A0D3J4Q2_EMIH1</name>
<dbReference type="GeneID" id="19046488"/>
<dbReference type="PaxDb" id="2903-EOD18487"/>
<accession>A0A0D3J4Q2</accession>
<evidence type="ECO:0000313" key="1">
    <source>
        <dbReference type="EnsemblProtists" id="EOD18487"/>
    </source>
</evidence>
<evidence type="ECO:0000313" key="2">
    <source>
        <dbReference type="Proteomes" id="UP000013827"/>
    </source>
</evidence>
<dbReference type="AlphaFoldDB" id="A0A0D3J4Q2"/>
<organism evidence="1 2">
    <name type="scientific">Emiliania huxleyi (strain CCMP1516)</name>
    <dbReference type="NCBI Taxonomy" id="280463"/>
    <lineage>
        <taxon>Eukaryota</taxon>
        <taxon>Haptista</taxon>
        <taxon>Haptophyta</taxon>
        <taxon>Prymnesiophyceae</taxon>
        <taxon>Isochrysidales</taxon>
        <taxon>Noelaerhabdaceae</taxon>
        <taxon>Emiliania</taxon>
    </lineage>
</organism>
<dbReference type="InterPro" id="IPR036961">
    <property type="entry name" value="Kinesin_motor_dom_sf"/>
</dbReference>
<dbReference type="EnsemblProtists" id="EOD18487">
    <property type="protein sequence ID" value="EOD18487"/>
    <property type="gene ID" value="EMIHUDRAFT_196787"/>
</dbReference>
<proteinExistence type="predicted"/>
<protein>
    <recommendedName>
        <fullName evidence="3">Kinesin motor domain-containing protein</fullName>
    </recommendedName>
</protein>
<dbReference type="HOGENOM" id="CLU_1716665_0_0_1"/>
<keyword evidence="2" id="KW-1185">Reference proteome</keyword>
<reference evidence="2" key="1">
    <citation type="journal article" date="2013" name="Nature">
        <title>Pan genome of the phytoplankton Emiliania underpins its global distribution.</title>
        <authorList>
            <person name="Read B.A."/>
            <person name="Kegel J."/>
            <person name="Klute M.J."/>
            <person name="Kuo A."/>
            <person name="Lefebvre S.C."/>
            <person name="Maumus F."/>
            <person name="Mayer C."/>
            <person name="Miller J."/>
            <person name="Monier A."/>
            <person name="Salamov A."/>
            <person name="Young J."/>
            <person name="Aguilar M."/>
            <person name="Claverie J.M."/>
            <person name="Frickenhaus S."/>
            <person name="Gonzalez K."/>
            <person name="Herman E.K."/>
            <person name="Lin Y.C."/>
            <person name="Napier J."/>
            <person name="Ogata H."/>
            <person name="Sarno A.F."/>
            <person name="Shmutz J."/>
            <person name="Schroeder D."/>
            <person name="de Vargas C."/>
            <person name="Verret F."/>
            <person name="von Dassow P."/>
            <person name="Valentin K."/>
            <person name="Van de Peer Y."/>
            <person name="Wheeler G."/>
            <person name="Dacks J.B."/>
            <person name="Delwiche C.F."/>
            <person name="Dyhrman S.T."/>
            <person name="Glockner G."/>
            <person name="John U."/>
            <person name="Richards T."/>
            <person name="Worden A.Z."/>
            <person name="Zhang X."/>
            <person name="Grigoriev I.V."/>
            <person name="Allen A.E."/>
            <person name="Bidle K."/>
            <person name="Borodovsky M."/>
            <person name="Bowler C."/>
            <person name="Brownlee C."/>
            <person name="Cock J.M."/>
            <person name="Elias M."/>
            <person name="Gladyshev V.N."/>
            <person name="Groth M."/>
            <person name="Guda C."/>
            <person name="Hadaegh A."/>
            <person name="Iglesias-Rodriguez M.D."/>
            <person name="Jenkins J."/>
            <person name="Jones B.M."/>
            <person name="Lawson T."/>
            <person name="Leese F."/>
            <person name="Lindquist E."/>
            <person name="Lobanov A."/>
            <person name="Lomsadze A."/>
            <person name="Malik S.B."/>
            <person name="Marsh M.E."/>
            <person name="Mackinder L."/>
            <person name="Mock T."/>
            <person name="Mueller-Roeber B."/>
            <person name="Pagarete A."/>
            <person name="Parker M."/>
            <person name="Probert I."/>
            <person name="Quesneville H."/>
            <person name="Raines C."/>
            <person name="Rensing S.A."/>
            <person name="Riano-Pachon D.M."/>
            <person name="Richier S."/>
            <person name="Rokitta S."/>
            <person name="Shiraiwa Y."/>
            <person name="Soanes D.M."/>
            <person name="van der Giezen M."/>
            <person name="Wahlund T.M."/>
            <person name="Williams B."/>
            <person name="Wilson W."/>
            <person name="Wolfe G."/>
            <person name="Wurch L.L."/>
        </authorList>
    </citation>
    <scope>NUCLEOTIDE SEQUENCE</scope>
</reference>
<dbReference type="KEGG" id="ehx:EMIHUDRAFT_196787"/>